<dbReference type="Proteomes" id="UP001446871">
    <property type="component" value="Unassembled WGS sequence"/>
</dbReference>
<gene>
    <name evidence="2" type="ORF">PG996_000146</name>
</gene>
<evidence type="ECO:0000313" key="2">
    <source>
        <dbReference type="EMBL" id="KAK8081365.1"/>
    </source>
</evidence>
<name>A0ABR1WFW7_9PEZI</name>
<sequence length="75" mass="8462">MSHRSHDAVLKDPPSPTSSCRQSIVDEENMVSSSNILWHPYSMAPEYLVDMLDLCKYGYTVLNRSFHASLDSTEA</sequence>
<keyword evidence="3" id="KW-1185">Reference proteome</keyword>
<feature type="compositionally biased region" description="Basic and acidic residues" evidence="1">
    <location>
        <begin position="1"/>
        <end position="10"/>
    </location>
</feature>
<accession>A0ABR1WFW7</accession>
<proteinExistence type="predicted"/>
<evidence type="ECO:0000256" key="1">
    <source>
        <dbReference type="SAM" id="MobiDB-lite"/>
    </source>
</evidence>
<dbReference type="EMBL" id="JAQQWM010000001">
    <property type="protein sequence ID" value="KAK8081365.1"/>
    <property type="molecule type" value="Genomic_DNA"/>
</dbReference>
<feature type="region of interest" description="Disordered" evidence="1">
    <location>
        <begin position="1"/>
        <end position="21"/>
    </location>
</feature>
<evidence type="ECO:0000313" key="3">
    <source>
        <dbReference type="Proteomes" id="UP001446871"/>
    </source>
</evidence>
<comment type="caution">
    <text evidence="2">The sequence shown here is derived from an EMBL/GenBank/DDBJ whole genome shotgun (WGS) entry which is preliminary data.</text>
</comment>
<protein>
    <submittedName>
        <fullName evidence="2">Uncharacterized protein</fullName>
    </submittedName>
</protein>
<reference evidence="2 3" key="1">
    <citation type="submission" date="2023-01" db="EMBL/GenBank/DDBJ databases">
        <title>Analysis of 21 Apiospora genomes using comparative genomics revels a genus with tremendous synthesis potential of carbohydrate active enzymes and secondary metabolites.</title>
        <authorList>
            <person name="Sorensen T."/>
        </authorList>
    </citation>
    <scope>NUCLEOTIDE SEQUENCE [LARGE SCALE GENOMIC DNA]</scope>
    <source>
        <strain evidence="2 3">CBS 83171</strain>
    </source>
</reference>
<organism evidence="2 3">
    <name type="scientific">Apiospora saccharicola</name>
    <dbReference type="NCBI Taxonomy" id="335842"/>
    <lineage>
        <taxon>Eukaryota</taxon>
        <taxon>Fungi</taxon>
        <taxon>Dikarya</taxon>
        <taxon>Ascomycota</taxon>
        <taxon>Pezizomycotina</taxon>
        <taxon>Sordariomycetes</taxon>
        <taxon>Xylariomycetidae</taxon>
        <taxon>Amphisphaeriales</taxon>
        <taxon>Apiosporaceae</taxon>
        <taxon>Apiospora</taxon>
    </lineage>
</organism>